<evidence type="ECO:0000313" key="2">
    <source>
        <dbReference type="EMBL" id="PRD49532.1"/>
    </source>
</evidence>
<proteinExistence type="predicted"/>
<keyword evidence="3" id="KW-1185">Reference proteome</keyword>
<dbReference type="EMBL" id="PVBT01000012">
    <property type="protein sequence ID" value="PRD49532.1"/>
    <property type="molecule type" value="Genomic_DNA"/>
</dbReference>
<dbReference type="Pfam" id="PF14235">
    <property type="entry name" value="DUF4337"/>
    <property type="match status" value="1"/>
</dbReference>
<dbReference type="RefSeq" id="WP_105738281.1">
    <property type="nucleotide sequence ID" value="NZ_PVBT01000012.1"/>
</dbReference>
<dbReference type="Proteomes" id="UP000238563">
    <property type="component" value="Unassembled WGS sequence"/>
</dbReference>
<protein>
    <recommendedName>
        <fullName evidence="4">DUF4337 domain-containing protein</fullName>
    </recommendedName>
</protein>
<evidence type="ECO:0000313" key="3">
    <source>
        <dbReference type="Proteomes" id="UP000238563"/>
    </source>
</evidence>
<feature type="transmembrane region" description="Helical" evidence="1">
    <location>
        <begin position="159"/>
        <end position="180"/>
    </location>
</feature>
<dbReference type="AlphaFoldDB" id="A0A2S9J9S9"/>
<feature type="transmembrane region" description="Helical" evidence="1">
    <location>
        <begin position="15"/>
        <end position="33"/>
    </location>
</feature>
<evidence type="ECO:0000256" key="1">
    <source>
        <dbReference type="SAM" id="Phobius"/>
    </source>
</evidence>
<name>A0A2S9J9S9_9HYPH</name>
<accession>A0A2S9J9S9</accession>
<keyword evidence="1" id="KW-0812">Transmembrane</keyword>
<organism evidence="2 3">
    <name type="scientific">Phyllobacterium myrsinacearum</name>
    <dbReference type="NCBI Taxonomy" id="28101"/>
    <lineage>
        <taxon>Bacteria</taxon>
        <taxon>Pseudomonadati</taxon>
        <taxon>Pseudomonadota</taxon>
        <taxon>Alphaproteobacteria</taxon>
        <taxon>Hyphomicrobiales</taxon>
        <taxon>Phyllobacteriaceae</taxon>
        <taxon>Phyllobacterium</taxon>
    </lineage>
</organism>
<keyword evidence="1" id="KW-0472">Membrane</keyword>
<comment type="caution">
    <text evidence="2">The sequence shown here is derived from an EMBL/GenBank/DDBJ whole genome shotgun (WGS) entry which is preliminary data.</text>
</comment>
<sequence length="187" mass="19922">MSTGHGHLDASNKRIALLIAVLALFLALSETLGKNAQTGALSHNVDASNLWAFFQAKSIRQTVVRTAAEGMEVGRTSASPETAATIAATLERWNKNVGRWESEPETQEGRKEIALRAKAAETARDLSLARYHHYELASAAIQIAIVLASAAVVTGIAALIWFTGALGCIGLLFTALGLWAPHSLHLL</sequence>
<dbReference type="InterPro" id="IPR025570">
    <property type="entry name" value="DUF4337"/>
</dbReference>
<reference evidence="2 3" key="1">
    <citation type="submission" date="2018-02" db="EMBL/GenBank/DDBJ databases">
        <title>The draft genome of Phyllobacterium myrsinacearum DSM5892.</title>
        <authorList>
            <person name="Li L."/>
            <person name="Liu L."/>
            <person name="Zhang X."/>
            <person name="Wang T."/>
        </authorList>
    </citation>
    <scope>NUCLEOTIDE SEQUENCE [LARGE SCALE GENOMIC DNA]</scope>
    <source>
        <strain evidence="2 3">DSM 5892</strain>
    </source>
</reference>
<evidence type="ECO:0008006" key="4">
    <source>
        <dbReference type="Google" id="ProtNLM"/>
    </source>
</evidence>
<keyword evidence="1" id="KW-1133">Transmembrane helix</keyword>
<dbReference type="OrthoDB" id="7992954at2"/>
<gene>
    <name evidence="2" type="ORF">C5750_25975</name>
</gene>